<dbReference type="GO" id="GO:0007131">
    <property type="term" value="P:reciprocal meiotic recombination"/>
    <property type="evidence" value="ECO:0007669"/>
    <property type="project" value="TreeGrafter"/>
</dbReference>
<evidence type="ECO:0000313" key="2">
    <source>
        <dbReference type="Proteomes" id="UP000076858"/>
    </source>
</evidence>
<dbReference type="PANTHER" id="PTHR21615:SF2">
    <property type="entry name" value="CYCLIN N-TERMINAL DOMAIN-CONTAINING PROTEIN 1"/>
    <property type="match status" value="1"/>
</dbReference>
<reference evidence="1 2" key="1">
    <citation type="submission" date="2016-03" db="EMBL/GenBank/DDBJ databases">
        <title>EvidentialGene: Evidence-directed Construction of Genes on Genomes.</title>
        <authorList>
            <person name="Gilbert D.G."/>
            <person name="Choi J.-H."/>
            <person name="Mockaitis K."/>
            <person name="Colbourne J."/>
            <person name="Pfrender M."/>
        </authorList>
    </citation>
    <scope>NUCLEOTIDE SEQUENCE [LARGE SCALE GENOMIC DNA]</scope>
    <source>
        <strain evidence="1 2">Xinb3</strain>
        <tissue evidence="1">Complete organism</tissue>
    </source>
</reference>
<dbReference type="OrthoDB" id="6335381at2759"/>
<name>A0A0P5Y4C6_9CRUS</name>
<organism evidence="1 2">
    <name type="scientific">Daphnia magna</name>
    <dbReference type="NCBI Taxonomy" id="35525"/>
    <lineage>
        <taxon>Eukaryota</taxon>
        <taxon>Metazoa</taxon>
        <taxon>Ecdysozoa</taxon>
        <taxon>Arthropoda</taxon>
        <taxon>Crustacea</taxon>
        <taxon>Branchiopoda</taxon>
        <taxon>Diplostraca</taxon>
        <taxon>Cladocera</taxon>
        <taxon>Anomopoda</taxon>
        <taxon>Daphniidae</taxon>
        <taxon>Daphnia</taxon>
    </lineage>
</organism>
<dbReference type="PANTHER" id="PTHR21615">
    <property type="entry name" value="CYCLIN N-TERMINAL DOMAIN-CONTAINING PROTEIN 1"/>
    <property type="match status" value="1"/>
</dbReference>
<dbReference type="EMBL" id="LRGB01001005">
    <property type="protein sequence ID" value="KZS14153.1"/>
    <property type="molecule type" value="Genomic_DNA"/>
</dbReference>
<proteinExistence type="predicted"/>
<dbReference type="STRING" id="35525.A0A0P5Y4C6"/>
<dbReference type="Proteomes" id="UP000076858">
    <property type="component" value="Unassembled WGS sequence"/>
</dbReference>
<dbReference type="GO" id="GO:0035861">
    <property type="term" value="C:site of double-strand break"/>
    <property type="evidence" value="ECO:0007669"/>
    <property type="project" value="TreeGrafter"/>
</dbReference>
<dbReference type="InterPro" id="IPR036915">
    <property type="entry name" value="Cyclin-like_sf"/>
</dbReference>
<dbReference type="Gene3D" id="1.10.472.10">
    <property type="entry name" value="Cyclin-like"/>
    <property type="match status" value="2"/>
</dbReference>
<gene>
    <name evidence="1" type="ORF">APZ42_020813</name>
</gene>
<comment type="caution">
    <text evidence="1">The sequence shown here is derived from an EMBL/GenBank/DDBJ whole genome shotgun (WGS) entry which is preliminary data.</text>
</comment>
<protein>
    <submittedName>
        <fullName evidence="1">Cyclin N-terminal domain-containing protein 1</fullName>
    </submittedName>
</protein>
<dbReference type="AlphaFoldDB" id="A0A0P5Y4C6"/>
<dbReference type="SUPFAM" id="SSF47954">
    <property type="entry name" value="Cyclin-like"/>
    <property type="match status" value="1"/>
</dbReference>
<keyword evidence="2" id="KW-1185">Reference proteome</keyword>
<evidence type="ECO:0000313" key="1">
    <source>
        <dbReference type="EMBL" id="KZS14153.1"/>
    </source>
</evidence>
<accession>A0A0P5Y4C6</accession>
<sequence>MEKTLISLKQSNVEEKHPVSNFEAHWDSCFLDASFEEWLKYLQWYNDKARSWHETLPIDLGSLWQPVDLLTPPFVFDVAFKWCQQLKQPMGVSYRTVEIYERFARSYCCQSLHLKTTVIGSINLKTSCKMRWQEFCMEMRHQSLLHLVSCLQIASKLENGYKLVTVADAAMLLRQSQRPCDRSTIVNSEILVLVTLKYDVSYPPISDYVDTFICQLILVLKRKPVTTKSAQLLAAVDEIHEISLEFIRAIYFDQQLIVRKIVAGLPTETQKERAICSHRRNFRDFNQVQFDKVLLAAGAISAATFLIQENAAANVMKELYTRTGAHPADVAVVSSVLVTHLVPET</sequence>